<keyword evidence="2" id="KW-1185">Reference proteome</keyword>
<dbReference type="EMBL" id="JTDE01006044">
    <property type="protein sequence ID" value="KAF7246035.1"/>
    <property type="molecule type" value="Genomic_DNA"/>
</dbReference>
<proteinExistence type="predicted"/>
<evidence type="ECO:0000313" key="1">
    <source>
        <dbReference type="EMBL" id="KAF7246035.1"/>
    </source>
</evidence>
<protein>
    <submittedName>
        <fullName evidence="1">Uncharacterized protein</fullName>
    </submittedName>
</protein>
<comment type="caution">
    <text evidence="1">The sequence shown here is derived from an EMBL/GenBank/DDBJ whole genome shotgun (WGS) entry which is preliminary data.</text>
</comment>
<dbReference type="AlphaFoldDB" id="A0A8S9YP73"/>
<sequence>MLDGIRGERLEQPVSLAVNNRFRTAAVGTASAEVALYRMDDTTGALFVEQYLRVSNREYPGLFESSCVYFVC</sequence>
<accession>A0A8S9YP73</accession>
<reference evidence="1" key="1">
    <citation type="submission" date="2019-07" db="EMBL/GenBank/DDBJ databases">
        <title>Annotation for the trematode Paragonimus miyazaki's.</title>
        <authorList>
            <person name="Choi Y.-J."/>
        </authorList>
    </citation>
    <scope>NUCLEOTIDE SEQUENCE</scope>
    <source>
        <strain evidence="1">Japan</strain>
    </source>
</reference>
<name>A0A8S9YP73_9TREM</name>
<evidence type="ECO:0000313" key="2">
    <source>
        <dbReference type="Proteomes" id="UP000822476"/>
    </source>
</evidence>
<dbReference type="Proteomes" id="UP000822476">
    <property type="component" value="Unassembled WGS sequence"/>
</dbReference>
<gene>
    <name evidence="1" type="ORF">EG68_10626</name>
</gene>
<organism evidence="1 2">
    <name type="scientific">Paragonimus skrjabini miyazakii</name>
    <dbReference type="NCBI Taxonomy" id="59628"/>
    <lineage>
        <taxon>Eukaryota</taxon>
        <taxon>Metazoa</taxon>
        <taxon>Spiralia</taxon>
        <taxon>Lophotrochozoa</taxon>
        <taxon>Platyhelminthes</taxon>
        <taxon>Trematoda</taxon>
        <taxon>Digenea</taxon>
        <taxon>Plagiorchiida</taxon>
        <taxon>Troglotremata</taxon>
        <taxon>Troglotrematidae</taxon>
        <taxon>Paragonimus</taxon>
    </lineage>
</organism>